<accession>A0AAD6ZGZ8</accession>
<evidence type="ECO:0000313" key="2">
    <source>
        <dbReference type="Proteomes" id="UP001218218"/>
    </source>
</evidence>
<proteinExistence type="predicted"/>
<keyword evidence="2" id="KW-1185">Reference proteome</keyword>
<reference evidence="1" key="1">
    <citation type="submission" date="2023-03" db="EMBL/GenBank/DDBJ databases">
        <title>Massive genome expansion in bonnet fungi (Mycena s.s.) driven by repeated elements and novel gene families across ecological guilds.</title>
        <authorList>
            <consortium name="Lawrence Berkeley National Laboratory"/>
            <person name="Harder C.B."/>
            <person name="Miyauchi S."/>
            <person name="Viragh M."/>
            <person name="Kuo A."/>
            <person name="Thoen E."/>
            <person name="Andreopoulos B."/>
            <person name="Lu D."/>
            <person name="Skrede I."/>
            <person name="Drula E."/>
            <person name="Henrissat B."/>
            <person name="Morin E."/>
            <person name="Kohler A."/>
            <person name="Barry K."/>
            <person name="LaButti K."/>
            <person name="Morin E."/>
            <person name="Salamov A."/>
            <person name="Lipzen A."/>
            <person name="Mereny Z."/>
            <person name="Hegedus B."/>
            <person name="Baldrian P."/>
            <person name="Stursova M."/>
            <person name="Weitz H."/>
            <person name="Taylor A."/>
            <person name="Grigoriev I.V."/>
            <person name="Nagy L.G."/>
            <person name="Martin F."/>
            <person name="Kauserud H."/>
        </authorList>
    </citation>
    <scope>NUCLEOTIDE SEQUENCE</scope>
    <source>
        <strain evidence="1">CBHHK002</strain>
    </source>
</reference>
<sequence length="271" mass="29896">MHRCPSRAILRHPSSRSCCLPTSRALHASASHCCSVHRRSSTPPQVAAEKISLDGAERSNRWPQVPKQFSLRLDYTSRSTVFSRPSVRLVYTAQGTGAHLHPVLPAVLFATHLISSRRALPHLDYVTMRFRGDAGSRRCACAAAGPAGSGSFWGSLPPYNYSHGVLARPSDPSIPHLDRTARCSRRCVRAAARRRARGGLGLRDAADGVPSMRDSLYPAPSTLTGVRTRTSIRSQVIVHTWVHWRSCVRRHFPVQFGSEEIGQVTTTLYRS</sequence>
<dbReference type="AlphaFoldDB" id="A0AAD6ZGZ8"/>
<dbReference type="EMBL" id="JARIHO010000049">
    <property type="protein sequence ID" value="KAJ7321871.1"/>
    <property type="molecule type" value="Genomic_DNA"/>
</dbReference>
<evidence type="ECO:0000313" key="1">
    <source>
        <dbReference type="EMBL" id="KAJ7321871.1"/>
    </source>
</evidence>
<name>A0AAD6ZGZ8_9AGAR</name>
<organism evidence="1 2">
    <name type="scientific">Mycena albidolilacea</name>
    <dbReference type="NCBI Taxonomy" id="1033008"/>
    <lineage>
        <taxon>Eukaryota</taxon>
        <taxon>Fungi</taxon>
        <taxon>Dikarya</taxon>
        <taxon>Basidiomycota</taxon>
        <taxon>Agaricomycotina</taxon>
        <taxon>Agaricomycetes</taxon>
        <taxon>Agaricomycetidae</taxon>
        <taxon>Agaricales</taxon>
        <taxon>Marasmiineae</taxon>
        <taxon>Mycenaceae</taxon>
        <taxon>Mycena</taxon>
    </lineage>
</organism>
<dbReference type="Proteomes" id="UP001218218">
    <property type="component" value="Unassembled WGS sequence"/>
</dbReference>
<gene>
    <name evidence="1" type="ORF">DFH08DRAFT_356519</name>
</gene>
<protein>
    <submittedName>
        <fullName evidence="1">Uncharacterized protein</fullName>
    </submittedName>
</protein>
<comment type="caution">
    <text evidence="1">The sequence shown here is derived from an EMBL/GenBank/DDBJ whole genome shotgun (WGS) entry which is preliminary data.</text>
</comment>